<dbReference type="RefSeq" id="WP_345505705.1">
    <property type="nucleotide sequence ID" value="NZ_BAABIW010000004.1"/>
</dbReference>
<evidence type="ECO:0000313" key="2">
    <source>
        <dbReference type="EMBL" id="GAA5017342.1"/>
    </source>
</evidence>
<dbReference type="Proteomes" id="UP001500427">
    <property type="component" value="Unassembled WGS sequence"/>
</dbReference>
<keyword evidence="1" id="KW-0472">Membrane</keyword>
<keyword evidence="3" id="KW-1185">Reference proteome</keyword>
<organism evidence="2 3">
    <name type="scientific">Terrabacter aeriphilus</name>
    <dbReference type="NCBI Taxonomy" id="515662"/>
    <lineage>
        <taxon>Bacteria</taxon>
        <taxon>Bacillati</taxon>
        <taxon>Actinomycetota</taxon>
        <taxon>Actinomycetes</taxon>
        <taxon>Micrococcales</taxon>
        <taxon>Intrasporangiaceae</taxon>
        <taxon>Terrabacter</taxon>
    </lineage>
</organism>
<protein>
    <submittedName>
        <fullName evidence="2">Uncharacterized protein</fullName>
    </submittedName>
</protein>
<comment type="caution">
    <text evidence="2">The sequence shown here is derived from an EMBL/GenBank/DDBJ whole genome shotgun (WGS) entry which is preliminary data.</text>
</comment>
<dbReference type="EMBL" id="BAABIW010000004">
    <property type="protein sequence ID" value="GAA5017342.1"/>
    <property type="molecule type" value="Genomic_DNA"/>
</dbReference>
<feature type="transmembrane region" description="Helical" evidence="1">
    <location>
        <begin position="180"/>
        <end position="200"/>
    </location>
</feature>
<feature type="transmembrane region" description="Helical" evidence="1">
    <location>
        <begin position="150"/>
        <end position="168"/>
    </location>
</feature>
<reference evidence="3" key="1">
    <citation type="journal article" date="2019" name="Int. J. Syst. Evol. Microbiol.">
        <title>The Global Catalogue of Microorganisms (GCM) 10K type strain sequencing project: providing services to taxonomists for standard genome sequencing and annotation.</title>
        <authorList>
            <consortium name="The Broad Institute Genomics Platform"/>
            <consortium name="The Broad Institute Genome Sequencing Center for Infectious Disease"/>
            <person name="Wu L."/>
            <person name="Ma J."/>
        </authorList>
    </citation>
    <scope>NUCLEOTIDE SEQUENCE [LARGE SCALE GENOMIC DNA]</scope>
    <source>
        <strain evidence="3">JCM 17687</strain>
    </source>
</reference>
<name>A0ABP9J2X9_9MICO</name>
<keyword evidence="1" id="KW-0812">Transmembrane</keyword>
<feature type="transmembrane region" description="Helical" evidence="1">
    <location>
        <begin position="25"/>
        <end position="43"/>
    </location>
</feature>
<evidence type="ECO:0000313" key="3">
    <source>
        <dbReference type="Proteomes" id="UP001500427"/>
    </source>
</evidence>
<proteinExistence type="predicted"/>
<gene>
    <name evidence="2" type="ORF">GCM10023258_03530</name>
</gene>
<keyword evidence="1" id="KW-1133">Transmembrane helix</keyword>
<feature type="transmembrane region" description="Helical" evidence="1">
    <location>
        <begin position="220"/>
        <end position="238"/>
    </location>
</feature>
<sequence>MHDGTRDHPHHACPSRPTGQGAGRYALLIEALGLVGSVLLLGSSPATYGDLLDGVSGGGVSEVQVSGALPDGSTGYATVSLAWTDQNRNRFAQVVQVSDPSVAVPGGSQRTEVVTRAVADELRALDPSVRVVVTGWPESSTTFAGWRLPSWLPGAALALWVAALVLLANGPQPWWATRWAWFWALFSPAGVVALPLFLLVSGPPPGVPETGHTGRRLTGGWSFLLVCFVGPAVGYLLLDR</sequence>
<accession>A0ABP9J2X9</accession>
<evidence type="ECO:0000256" key="1">
    <source>
        <dbReference type="SAM" id="Phobius"/>
    </source>
</evidence>